<dbReference type="Proteomes" id="UP001501509">
    <property type="component" value="Unassembled WGS sequence"/>
</dbReference>
<name>A0ABN3PQY0_9ACTN</name>
<comment type="caution">
    <text evidence="1">The sequence shown here is derived from an EMBL/GenBank/DDBJ whole genome shotgun (WGS) entry which is preliminary data.</text>
</comment>
<gene>
    <name evidence="1" type="ORF">GCM10010411_34740</name>
</gene>
<keyword evidence="2" id="KW-1185">Reference proteome</keyword>
<evidence type="ECO:0000313" key="2">
    <source>
        <dbReference type="Proteomes" id="UP001501509"/>
    </source>
</evidence>
<reference evidence="1 2" key="1">
    <citation type="journal article" date="2019" name="Int. J. Syst. Evol. Microbiol.">
        <title>The Global Catalogue of Microorganisms (GCM) 10K type strain sequencing project: providing services to taxonomists for standard genome sequencing and annotation.</title>
        <authorList>
            <consortium name="The Broad Institute Genomics Platform"/>
            <consortium name="The Broad Institute Genome Sequencing Center for Infectious Disease"/>
            <person name="Wu L."/>
            <person name="Ma J."/>
        </authorList>
    </citation>
    <scope>NUCLEOTIDE SEQUENCE [LARGE SCALE GENOMIC DNA]</scope>
    <source>
        <strain evidence="1 2">JCM 6833</strain>
    </source>
</reference>
<proteinExistence type="predicted"/>
<organism evidence="1 2">
    <name type="scientific">Actinomadura fulvescens</name>
    <dbReference type="NCBI Taxonomy" id="46160"/>
    <lineage>
        <taxon>Bacteria</taxon>
        <taxon>Bacillati</taxon>
        <taxon>Actinomycetota</taxon>
        <taxon>Actinomycetes</taxon>
        <taxon>Streptosporangiales</taxon>
        <taxon>Thermomonosporaceae</taxon>
        <taxon>Actinomadura</taxon>
    </lineage>
</organism>
<accession>A0ABN3PQY0</accession>
<protein>
    <submittedName>
        <fullName evidence="1">Uncharacterized protein</fullName>
    </submittedName>
</protein>
<sequence>MEGFETMYSLKITVVTSGGGHADLVVHDVVGEAPEHSRSRGRPELRLGQVSYGLLA</sequence>
<dbReference type="EMBL" id="BAAATD010000004">
    <property type="protein sequence ID" value="GAA2598265.1"/>
    <property type="molecule type" value="Genomic_DNA"/>
</dbReference>
<evidence type="ECO:0000313" key="1">
    <source>
        <dbReference type="EMBL" id="GAA2598265.1"/>
    </source>
</evidence>